<dbReference type="EMBL" id="GBRH01181920">
    <property type="protein sequence ID" value="JAE15976.1"/>
    <property type="molecule type" value="Transcribed_RNA"/>
</dbReference>
<sequence length="61" mass="6202">MGELARGAAGAVGGTGLGPRRDPGPAQAVVRVAVVVHDVQLRDPGGQDLTGEHRAHQGRVQ</sequence>
<evidence type="ECO:0000256" key="1">
    <source>
        <dbReference type="SAM" id="MobiDB-lite"/>
    </source>
</evidence>
<dbReference type="AlphaFoldDB" id="A0A0A9G0A4"/>
<feature type="region of interest" description="Disordered" evidence="1">
    <location>
        <begin position="42"/>
        <end position="61"/>
    </location>
</feature>
<feature type="region of interest" description="Disordered" evidence="1">
    <location>
        <begin position="1"/>
        <end position="25"/>
    </location>
</feature>
<accession>A0A0A9G0A4</accession>
<reference evidence="2" key="2">
    <citation type="journal article" date="2015" name="Data Brief">
        <title>Shoot transcriptome of the giant reed, Arundo donax.</title>
        <authorList>
            <person name="Barrero R.A."/>
            <person name="Guerrero F.D."/>
            <person name="Moolhuijzen P."/>
            <person name="Goolsby J.A."/>
            <person name="Tidwell J."/>
            <person name="Bellgard S.E."/>
            <person name="Bellgard M.I."/>
        </authorList>
    </citation>
    <scope>NUCLEOTIDE SEQUENCE</scope>
    <source>
        <tissue evidence="2">Shoot tissue taken approximately 20 cm above the soil surface</tissue>
    </source>
</reference>
<reference evidence="2" key="1">
    <citation type="submission" date="2014-09" db="EMBL/GenBank/DDBJ databases">
        <authorList>
            <person name="Magalhaes I.L.F."/>
            <person name="Oliveira U."/>
            <person name="Santos F.R."/>
            <person name="Vidigal T.H.D.A."/>
            <person name="Brescovit A.D."/>
            <person name="Santos A.J."/>
        </authorList>
    </citation>
    <scope>NUCLEOTIDE SEQUENCE</scope>
    <source>
        <tissue evidence="2">Shoot tissue taken approximately 20 cm above the soil surface</tissue>
    </source>
</reference>
<organism evidence="2">
    <name type="scientific">Arundo donax</name>
    <name type="common">Giant reed</name>
    <name type="synonym">Donax arundinaceus</name>
    <dbReference type="NCBI Taxonomy" id="35708"/>
    <lineage>
        <taxon>Eukaryota</taxon>
        <taxon>Viridiplantae</taxon>
        <taxon>Streptophyta</taxon>
        <taxon>Embryophyta</taxon>
        <taxon>Tracheophyta</taxon>
        <taxon>Spermatophyta</taxon>
        <taxon>Magnoliopsida</taxon>
        <taxon>Liliopsida</taxon>
        <taxon>Poales</taxon>
        <taxon>Poaceae</taxon>
        <taxon>PACMAD clade</taxon>
        <taxon>Arundinoideae</taxon>
        <taxon>Arundineae</taxon>
        <taxon>Arundo</taxon>
    </lineage>
</organism>
<evidence type="ECO:0000313" key="2">
    <source>
        <dbReference type="EMBL" id="JAE15976.1"/>
    </source>
</evidence>
<proteinExistence type="predicted"/>
<protein>
    <submittedName>
        <fullName evidence="2">Uncharacterized protein</fullName>
    </submittedName>
</protein>
<name>A0A0A9G0A4_ARUDO</name>